<comment type="caution">
    <text evidence="1">The sequence shown here is derived from an EMBL/GenBank/DDBJ whole genome shotgun (WGS) entry which is preliminary data.</text>
</comment>
<dbReference type="Gene3D" id="2.60.40.10">
    <property type="entry name" value="Immunoglobulins"/>
    <property type="match status" value="1"/>
</dbReference>
<gene>
    <name evidence="1" type="ORF">HBN54_002840</name>
</gene>
<dbReference type="RefSeq" id="WP_168673847.1">
    <property type="nucleotide sequence ID" value="NZ_JAAVTK010000008.1"/>
</dbReference>
<proteinExistence type="predicted"/>
<sequence>MIQSFLLRGGAGARMALMLLLMMTGLSLRPNAAQASHLRAGDIQAKVDTTSPANPRRIFFKMVLYTDNSSPVDQPAATIFFGDGTSSCIDGIPRAVKRAIPGNTDTSVNIYYFEHIYPATGGYNVEFIGENRNDGVVNMSDSKSQSFYIRTYVYIDPALGLNRSPVFTAPAIDKAATGQVFLHNPGAYDADQDSLAFHLMASQQVPAGIRGTVGGFPCTGPGAGTGNNTPVPRSVPNFRFPSDQAITAGNPRAVQVAYGGVPAGVVDADAIFVQDVNTGQITWNAPVAVGFYNIAFEVEEWRRVPLGRRLIGRVIRDMQIIVTASVNIRPTITIPQDICVVAGQRITGTVTAVDGATPSSPQSPITLFAYSGIIPPATFRQTASGPPQAVGSFSWQTACNNIAKVPYLVVFKAQDNPVLPSNTNPALIDEKTWRITVVGPPPQNLRATPTAAPGGLNSMVLNWDTYTCANAANFYIYRKVNPGPAPATCETGIPASSGYVRIGKVGPNVTTFTDLNTDATNTNRGLDRGQNYCYRIYADFPLPAGGESIASNEACAQVSGRGALLTNVDVATTSATTGQIAVRWTQPRPTGGGTFASAVRYNLSRAEGLTPAAADFVPVAHGPFTALTDTSYVDLGLDTQNKQYTYKLEFVQALATPISEISPTASSVRVNALPANVAASAITVSWTYNVPWDNATQPTAIYRRTGNTGAYVRIGTATSTAAGGTYADRDPALVKGQNYCYYVETNGRYPGFAFLSSLLNRSQERCLTLISPPCTPVLKLLPTNCDSLANLSEFPRQNEKYTNRLRWTVGNTPAGCDAAPVSYRVYYRPTPTGRFTLLGTTTATSYVHGNLAFSGGCYALQAIASSGAVSDTSNVACQDNCVFFKLPNIFTPNGDGANDQFRPKNSSPVRRVHFQAFNRWGTKVFENTTTSDDPILINWDGGGPTGEANTKLKNVDGVYFYLAEVEFADFAGTKRTYKGWVEIVR</sequence>
<accession>A0ABX1HJF9</accession>
<protein>
    <submittedName>
        <fullName evidence="1">Gliding motility-associated-like protein</fullName>
    </submittedName>
</protein>
<name>A0ABX1HJF9_9BACT</name>
<dbReference type="Pfam" id="PF13585">
    <property type="entry name" value="CHU_C"/>
    <property type="match status" value="1"/>
</dbReference>
<keyword evidence="2" id="KW-1185">Reference proteome</keyword>
<evidence type="ECO:0000313" key="1">
    <source>
        <dbReference type="EMBL" id="NKI90240.1"/>
    </source>
</evidence>
<organism evidence="1 2">
    <name type="scientific">Hymenobacter artigasi</name>
    <dbReference type="NCBI Taxonomy" id="2719616"/>
    <lineage>
        <taxon>Bacteria</taxon>
        <taxon>Pseudomonadati</taxon>
        <taxon>Bacteroidota</taxon>
        <taxon>Cytophagia</taxon>
        <taxon>Cytophagales</taxon>
        <taxon>Hymenobacteraceae</taxon>
        <taxon>Hymenobacter</taxon>
    </lineage>
</organism>
<reference evidence="1 2" key="1">
    <citation type="submission" date="2020-03" db="EMBL/GenBank/DDBJ databases">
        <title>Genomic Encyclopedia of Type Strains, Phase IV (KMG-V): Genome sequencing to study the core and pangenomes of soil and plant-associated prokaryotes.</title>
        <authorList>
            <person name="Whitman W."/>
        </authorList>
    </citation>
    <scope>NUCLEOTIDE SEQUENCE [LARGE SCALE GENOMIC DNA]</scope>
    <source>
        <strain evidence="1 2">1B</strain>
    </source>
</reference>
<dbReference type="InterPro" id="IPR013783">
    <property type="entry name" value="Ig-like_fold"/>
</dbReference>
<dbReference type="Proteomes" id="UP000717634">
    <property type="component" value="Unassembled WGS sequence"/>
</dbReference>
<dbReference type="EMBL" id="JAAVTK010000008">
    <property type="protein sequence ID" value="NKI90240.1"/>
    <property type="molecule type" value="Genomic_DNA"/>
</dbReference>
<evidence type="ECO:0000313" key="2">
    <source>
        <dbReference type="Proteomes" id="UP000717634"/>
    </source>
</evidence>